<evidence type="ECO:0000313" key="4">
    <source>
        <dbReference type="Proteomes" id="UP000051264"/>
    </source>
</evidence>
<feature type="region of interest" description="Disordered" evidence="1">
    <location>
        <begin position="80"/>
        <end position="152"/>
    </location>
</feature>
<protein>
    <submittedName>
        <fullName evidence="3">Uncharacterized protein</fullName>
    </submittedName>
</protein>
<feature type="compositionally biased region" description="Low complexity" evidence="1">
    <location>
        <begin position="123"/>
        <end position="139"/>
    </location>
</feature>
<feature type="transmembrane region" description="Helical" evidence="2">
    <location>
        <begin position="47"/>
        <end position="69"/>
    </location>
</feature>
<dbReference type="PATRIC" id="fig|1423747.3.peg.1836"/>
<dbReference type="STRING" id="1423747.FC69_GL001807"/>
<keyword evidence="2" id="KW-0812">Transmembrane</keyword>
<dbReference type="AlphaFoldDB" id="A0A0R1RPK4"/>
<organism evidence="3 4">
    <name type="scientific">Latilactobacillus fuchuensis DSM 14340 = JCM 11249</name>
    <dbReference type="NCBI Taxonomy" id="1423747"/>
    <lineage>
        <taxon>Bacteria</taxon>
        <taxon>Bacillati</taxon>
        <taxon>Bacillota</taxon>
        <taxon>Bacilli</taxon>
        <taxon>Lactobacillales</taxon>
        <taxon>Lactobacillaceae</taxon>
        <taxon>Latilactobacillus</taxon>
    </lineage>
</organism>
<feature type="compositionally biased region" description="Polar residues" evidence="1">
    <location>
        <begin position="110"/>
        <end position="122"/>
    </location>
</feature>
<accession>A0A0R1RPK4</accession>
<keyword evidence="2" id="KW-1133">Transmembrane helix</keyword>
<evidence type="ECO:0000256" key="1">
    <source>
        <dbReference type="SAM" id="MobiDB-lite"/>
    </source>
</evidence>
<proteinExistence type="predicted"/>
<keyword evidence="2" id="KW-0472">Membrane</keyword>
<evidence type="ECO:0000256" key="2">
    <source>
        <dbReference type="SAM" id="Phobius"/>
    </source>
</evidence>
<reference evidence="3 4" key="1">
    <citation type="journal article" date="2015" name="Genome Announc.">
        <title>Expanding the biotechnology potential of lactobacilli through comparative genomics of 213 strains and associated genera.</title>
        <authorList>
            <person name="Sun Z."/>
            <person name="Harris H.M."/>
            <person name="McCann A."/>
            <person name="Guo C."/>
            <person name="Argimon S."/>
            <person name="Zhang W."/>
            <person name="Yang X."/>
            <person name="Jeffery I.B."/>
            <person name="Cooney J.C."/>
            <person name="Kagawa T.F."/>
            <person name="Liu W."/>
            <person name="Song Y."/>
            <person name="Salvetti E."/>
            <person name="Wrobel A."/>
            <person name="Rasinkangas P."/>
            <person name="Parkhill J."/>
            <person name="Rea M.C."/>
            <person name="O'Sullivan O."/>
            <person name="Ritari J."/>
            <person name="Douillard F.P."/>
            <person name="Paul Ross R."/>
            <person name="Yang R."/>
            <person name="Briner A.E."/>
            <person name="Felis G.E."/>
            <person name="de Vos W.M."/>
            <person name="Barrangou R."/>
            <person name="Klaenhammer T.R."/>
            <person name="Caufield P.W."/>
            <person name="Cui Y."/>
            <person name="Zhang H."/>
            <person name="O'Toole P.W."/>
        </authorList>
    </citation>
    <scope>NUCLEOTIDE SEQUENCE [LARGE SCALE GENOMIC DNA]</scope>
    <source>
        <strain evidence="3 4">DSM 14340</strain>
    </source>
</reference>
<name>A0A0R1RPK4_9LACO</name>
<evidence type="ECO:0000313" key="3">
    <source>
        <dbReference type="EMBL" id="KRL59181.1"/>
    </source>
</evidence>
<dbReference type="Proteomes" id="UP000051264">
    <property type="component" value="Unassembled WGS sequence"/>
</dbReference>
<comment type="caution">
    <text evidence="3">The sequence shown here is derived from an EMBL/GenBank/DDBJ whole genome shotgun (WGS) entry which is preliminary data.</text>
</comment>
<feature type="compositionally biased region" description="Polar residues" evidence="1">
    <location>
        <begin position="86"/>
        <end position="96"/>
    </location>
</feature>
<dbReference type="EMBL" id="AZEX01000054">
    <property type="protein sequence ID" value="KRL59181.1"/>
    <property type="molecule type" value="Genomic_DNA"/>
</dbReference>
<sequence length="251" mass="27613">MNQNNQNINEKQCPQCGTFNELAVAFCTNCGFVFQPIERSAKRKKMVWPWLLGLLILVLIVGGSSYFVLTNAQDKSVTTLKKRQPKLNNRQESVANSKEEASIAAENASLKKQNASSQASVQSTNKASSSSAATSSSAKTNHDPVLKAPETLSKTDLEGQWQLVERAGDPNEVLPVKINAAGNAIVMTTKNGETSTMYPESIRWSSTDQLNYLESADAQFAMTIEKKVINGQERVLLKHVDEGKTAWYEKL</sequence>
<gene>
    <name evidence="3" type="ORF">FC69_GL001807</name>
</gene>